<name>A0A438ANA5_9NOCA</name>
<protein>
    <recommendedName>
        <fullName evidence="1">AMP-dependent synthetase/ligase domain-containing protein</fullName>
    </recommendedName>
</protein>
<dbReference type="PANTHER" id="PTHR45527">
    <property type="entry name" value="NONRIBOSOMAL PEPTIDE SYNTHETASE"/>
    <property type="match status" value="1"/>
</dbReference>
<evidence type="ECO:0000259" key="1">
    <source>
        <dbReference type="Pfam" id="PF00501"/>
    </source>
</evidence>
<dbReference type="Gene3D" id="2.30.38.10">
    <property type="entry name" value="Luciferase, Domain 3"/>
    <property type="match status" value="1"/>
</dbReference>
<dbReference type="PANTHER" id="PTHR45527:SF1">
    <property type="entry name" value="FATTY ACID SYNTHASE"/>
    <property type="match status" value="1"/>
</dbReference>
<gene>
    <name evidence="2" type="ORF">EGT50_17040</name>
</gene>
<dbReference type="PROSITE" id="PS00455">
    <property type="entry name" value="AMP_BINDING"/>
    <property type="match status" value="1"/>
</dbReference>
<dbReference type="InterPro" id="IPR020459">
    <property type="entry name" value="AMP-binding"/>
</dbReference>
<dbReference type="EMBL" id="RKLO01000017">
    <property type="protein sequence ID" value="RVW00062.1"/>
    <property type="molecule type" value="Genomic_DNA"/>
</dbReference>
<reference evidence="2 3" key="1">
    <citation type="submission" date="2018-11" db="EMBL/GenBank/DDBJ databases">
        <title>Rhodococcus spongicola sp. nov. and Rhodococcus xishaensis sp. nov. from marine sponges.</title>
        <authorList>
            <person name="Li L."/>
            <person name="Lin H.W."/>
        </authorList>
    </citation>
    <scope>NUCLEOTIDE SEQUENCE [LARGE SCALE GENOMIC DNA]</scope>
    <source>
        <strain evidence="2 3">LHW51113</strain>
    </source>
</reference>
<evidence type="ECO:0000313" key="3">
    <source>
        <dbReference type="Proteomes" id="UP000283479"/>
    </source>
</evidence>
<sequence>VDVRDVERRAPLRAGNLAYLIYTSGSTGRPKGVAVCHHNVVNLALHVWPVGPAGRMLVHSSIAFDASTHEIWPALLGGGALVVVAGERSDIAQIVRSVEEHCVTAMFLTTPLFDLFADFVDSEVGIDLSSVEQVIAGGAALAREPVDTVVRRYPHLRVINGYGPTETTTFSVTAKISELGFAAVPIGEPAANTRVYVLDGWLRPVPVGVGGELYIAGEQVARGYAGRAGLTAGR</sequence>
<dbReference type="GO" id="GO:0044550">
    <property type="term" value="P:secondary metabolite biosynthetic process"/>
    <property type="evidence" value="ECO:0007669"/>
    <property type="project" value="TreeGrafter"/>
</dbReference>
<dbReference type="SUPFAM" id="SSF56801">
    <property type="entry name" value="Acetyl-CoA synthetase-like"/>
    <property type="match status" value="1"/>
</dbReference>
<dbReference type="Pfam" id="PF00501">
    <property type="entry name" value="AMP-binding"/>
    <property type="match status" value="1"/>
</dbReference>
<dbReference type="AlphaFoldDB" id="A0A438ANA5"/>
<dbReference type="RefSeq" id="WP_164873443.1">
    <property type="nucleotide sequence ID" value="NZ_RKLO01000017.1"/>
</dbReference>
<evidence type="ECO:0000313" key="2">
    <source>
        <dbReference type="EMBL" id="RVW00062.1"/>
    </source>
</evidence>
<dbReference type="InterPro" id="IPR000873">
    <property type="entry name" value="AMP-dep_synth/lig_dom"/>
</dbReference>
<dbReference type="InterPro" id="IPR020845">
    <property type="entry name" value="AMP-binding_CS"/>
</dbReference>
<feature type="non-terminal residue" evidence="2">
    <location>
        <position position="234"/>
    </location>
</feature>
<dbReference type="GO" id="GO:0031177">
    <property type="term" value="F:phosphopantetheine binding"/>
    <property type="evidence" value="ECO:0007669"/>
    <property type="project" value="TreeGrafter"/>
</dbReference>
<dbReference type="Gene3D" id="3.40.50.980">
    <property type="match status" value="2"/>
</dbReference>
<accession>A0A438ANA5</accession>
<dbReference type="GO" id="GO:0005829">
    <property type="term" value="C:cytosol"/>
    <property type="evidence" value="ECO:0007669"/>
    <property type="project" value="TreeGrafter"/>
</dbReference>
<dbReference type="GO" id="GO:0043041">
    <property type="term" value="P:amino acid activation for nonribosomal peptide biosynthetic process"/>
    <property type="evidence" value="ECO:0007669"/>
    <property type="project" value="TreeGrafter"/>
</dbReference>
<proteinExistence type="predicted"/>
<feature type="domain" description="AMP-dependent synthetase/ligase" evidence="1">
    <location>
        <begin position="9"/>
        <end position="224"/>
    </location>
</feature>
<dbReference type="PRINTS" id="PR00154">
    <property type="entry name" value="AMPBINDING"/>
</dbReference>
<feature type="non-terminal residue" evidence="2">
    <location>
        <position position="1"/>
    </location>
</feature>
<keyword evidence="3" id="KW-1185">Reference proteome</keyword>
<comment type="caution">
    <text evidence="2">The sequence shown here is derived from an EMBL/GenBank/DDBJ whole genome shotgun (WGS) entry which is preliminary data.</text>
</comment>
<dbReference type="Proteomes" id="UP000283479">
    <property type="component" value="Unassembled WGS sequence"/>
</dbReference>
<organism evidence="2 3">
    <name type="scientific">Rhodococcus xishaensis</name>
    <dbReference type="NCBI Taxonomy" id="2487364"/>
    <lineage>
        <taxon>Bacteria</taxon>
        <taxon>Bacillati</taxon>
        <taxon>Actinomycetota</taxon>
        <taxon>Actinomycetes</taxon>
        <taxon>Mycobacteriales</taxon>
        <taxon>Nocardiaceae</taxon>
        <taxon>Rhodococcus</taxon>
    </lineage>
</organism>